<protein>
    <submittedName>
        <fullName evidence="1">DUF2505 domain-containing protein</fullName>
    </submittedName>
</protein>
<dbReference type="EMBL" id="VDMP01000026">
    <property type="protein sequence ID" value="TNM37602.1"/>
    <property type="molecule type" value="Genomic_DNA"/>
</dbReference>
<dbReference type="AlphaFoldDB" id="A0A5C4VP60"/>
<evidence type="ECO:0000313" key="1">
    <source>
        <dbReference type="EMBL" id="TNM37602.1"/>
    </source>
</evidence>
<dbReference type="InterPro" id="IPR019639">
    <property type="entry name" value="DUF2505"/>
</dbReference>
<sequence length="163" mass="17727">MATRLVHKMTYEASAIEVAGMLSDPVFRETVCRNQRATSYTVEIEGNVDAKAVRIEMAQPTDRVPAFAKKIVGDSTTIVQTETWSSPLRATVTIVIPGKPGDIQGTVTLVEVDGVTTETVDLEIKVKIPLVAAKIEELLAKLLGSAMRAEERTGKEWLGSESR</sequence>
<organism evidence="1 2">
    <name type="scientific">Nocardioides albidus</name>
    <dbReference type="NCBI Taxonomy" id="1517589"/>
    <lineage>
        <taxon>Bacteria</taxon>
        <taxon>Bacillati</taxon>
        <taxon>Actinomycetota</taxon>
        <taxon>Actinomycetes</taxon>
        <taxon>Propionibacteriales</taxon>
        <taxon>Nocardioidaceae</taxon>
        <taxon>Nocardioides</taxon>
    </lineage>
</organism>
<accession>A0A5C4VP60</accession>
<gene>
    <name evidence="1" type="ORF">FHP29_17555</name>
</gene>
<keyword evidence="2" id="KW-1185">Reference proteome</keyword>
<dbReference type="Proteomes" id="UP000313231">
    <property type="component" value="Unassembled WGS sequence"/>
</dbReference>
<name>A0A5C4VP60_9ACTN</name>
<comment type="caution">
    <text evidence="1">The sequence shown here is derived from an EMBL/GenBank/DDBJ whole genome shotgun (WGS) entry which is preliminary data.</text>
</comment>
<dbReference type="Pfam" id="PF10698">
    <property type="entry name" value="DUF2505"/>
    <property type="match status" value="1"/>
</dbReference>
<evidence type="ECO:0000313" key="2">
    <source>
        <dbReference type="Proteomes" id="UP000313231"/>
    </source>
</evidence>
<reference evidence="1 2" key="1">
    <citation type="journal article" date="2016" name="Int. J. Syst. Evol. Microbiol.">
        <title>Nocardioides albidus sp. nov., an actinobacterium isolated from garden soil.</title>
        <authorList>
            <person name="Singh H."/>
            <person name="Du J."/>
            <person name="Trinh H."/>
            <person name="Won K."/>
            <person name="Yang J.E."/>
            <person name="Yin C."/>
            <person name="Kook M."/>
            <person name="Yi T.H."/>
        </authorList>
    </citation>
    <scope>NUCLEOTIDE SEQUENCE [LARGE SCALE GENOMIC DNA]</scope>
    <source>
        <strain evidence="1 2">CCTCC AB 2015297</strain>
    </source>
</reference>
<proteinExistence type="predicted"/>